<reference evidence="8" key="1">
    <citation type="submission" date="2020-07" db="EMBL/GenBank/DDBJ databases">
        <title>Multicomponent nature underlies the extraordinary mechanical properties of spider dragline silk.</title>
        <authorList>
            <person name="Kono N."/>
            <person name="Nakamura H."/>
            <person name="Mori M."/>
            <person name="Yoshida Y."/>
            <person name="Ohtoshi R."/>
            <person name="Malay A.D."/>
            <person name="Moran D.A.P."/>
            <person name="Tomita M."/>
            <person name="Numata K."/>
            <person name="Arakawa K."/>
        </authorList>
    </citation>
    <scope>NUCLEOTIDE SEQUENCE</scope>
</reference>
<comment type="caution">
    <text evidence="8">The sequence shown here is derived from an EMBL/GenBank/DDBJ whole genome shotgun (WGS) entry which is preliminary data.</text>
</comment>
<dbReference type="FunFam" id="3.40.50.720:FF:000003">
    <property type="entry name" value="S-(hydroxymethyl)glutathione dehydrogenase"/>
    <property type="match status" value="1"/>
</dbReference>
<dbReference type="PANTHER" id="PTHR43880:SF12">
    <property type="entry name" value="ALCOHOL DEHYDROGENASE CLASS-3"/>
    <property type="match status" value="1"/>
</dbReference>
<accession>A0A8X6M4M4</accession>
<comment type="similarity">
    <text evidence="6">Belongs to the zinc-containing alcohol dehydrogenase family.</text>
</comment>
<dbReference type="InterPro" id="IPR013149">
    <property type="entry name" value="ADH-like_C"/>
</dbReference>
<dbReference type="InterPro" id="IPR036291">
    <property type="entry name" value="NAD(P)-bd_dom_sf"/>
</dbReference>
<keyword evidence="5" id="KW-0520">NAD</keyword>
<keyword evidence="3 6" id="KW-0862">Zinc</keyword>
<name>A0A8X6M4M4_TRICU</name>
<evidence type="ECO:0000259" key="7">
    <source>
        <dbReference type="SMART" id="SM00829"/>
    </source>
</evidence>
<evidence type="ECO:0000256" key="3">
    <source>
        <dbReference type="ARBA" id="ARBA00022833"/>
    </source>
</evidence>
<dbReference type="Gene3D" id="3.40.50.720">
    <property type="entry name" value="NAD(P)-binding Rossmann-like Domain"/>
    <property type="match status" value="1"/>
</dbReference>
<evidence type="ECO:0000256" key="2">
    <source>
        <dbReference type="ARBA" id="ARBA00022723"/>
    </source>
</evidence>
<dbReference type="PROSITE" id="PS00059">
    <property type="entry name" value="ADH_ZINC"/>
    <property type="match status" value="1"/>
</dbReference>
<dbReference type="PANTHER" id="PTHR43880">
    <property type="entry name" value="ALCOHOL DEHYDROGENASE"/>
    <property type="match status" value="1"/>
</dbReference>
<dbReference type="InterPro" id="IPR020843">
    <property type="entry name" value="ER"/>
</dbReference>
<dbReference type="GO" id="GO:0051903">
    <property type="term" value="F:S-(hydroxymethyl)glutathione dehydrogenase [NAD(P)+] activity"/>
    <property type="evidence" value="ECO:0007669"/>
    <property type="project" value="TreeGrafter"/>
</dbReference>
<dbReference type="AlphaFoldDB" id="A0A8X6M4M4"/>
<dbReference type="Gene3D" id="3.90.180.10">
    <property type="entry name" value="Medium-chain alcohol dehydrogenases, catalytic domain"/>
    <property type="match status" value="1"/>
</dbReference>
<dbReference type="Pfam" id="PF00107">
    <property type="entry name" value="ADH_zinc_N"/>
    <property type="match status" value="1"/>
</dbReference>
<dbReference type="SUPFAM" id="SSF51735">
    <property type="entry name" value="NAD(P)-binding Rossmann-fold domains"/>
    <property type="match status" value="1"/>
</dbReference>
<evidence type="ECO:0000256" key="4">
    <source>
        <dbReference type="ARBA" id="ARBA00023002"/>
    </source>
</evidence>
<evidence type="ECO:0000256" key="1">
    <source>
        <dbReference type="ARBA" id="ARBA00001947"/>
    </source>
</evidence>
<dbReference type="Pfam" id="PF08240">
    <property type="entry name" value="ADH_N"/>
    <property type="match status" value="1"/>
</dbReference>
<dbReference type="InterPro" id="IPR013154">
    <property type="entry name" value="ADH-like_N"/>
</dbReference>
<protein>
    <submittedName>
        <fullName evidence="8">Alcohol dehydrogenase class-3 chain L</fullName>
    </submittedName>
</protein>
<keyword evidence="2 6" id="KW-0479">Metal-binding</keyword>
<dbReference type="InterPro" id="IPR011032">
    <property type="entry name" value="GroES-like_sf"/>
</dbReference>
<evidence type="ECO:0000256" key="5">
    <source>
        <dbReference type="ARBA" id="ARBA00023027"/>
    </source>
</evidence>
<keyword evidence="4" id="KW-0560">Oxidoreductase</keyword>
<keyword evidence="9" id="KW-1185">Reference proteome</keyword>
<dbReference type="GO" id="GO:0005829">
    <property type="term" value="C:cytosol"/>
    <property type="evidence" value="ECO:0007669"/>
    <property type="project" value="TreeGrafter"/>
</dbReference>
<evidence type="ECO:0000313" key="9">
    <source>
        <dbReference type="Proteomes" id="UP000887116"/>
    </source>
</evidence>
<organism evidence="8 9">
    <name type="scientific">Trichonephila clavata</name>
    <name type="common">Joro spider</name>
    <name type="synonym">Nephila clavata</name>
    <dbReference type="NCBI Taxonomy" id="2740835"/>
    <lineage>
        <taxon>Eukaryota</taxon>
        <taxon>Metazoa</taxon>
        <taxon>Ecdysozoa</taxon>
        <taxon>Arthropoda</taxon>
        <taxon>Chelicerata</taxon>
        <taxon>Arachnida</taxon>
        <taxon>Araneae</taxon>
        <taxon>Araneomorphae</taxon>
        <taxon>Entelegynae</taxon>
        <taxon>Araneoidea</taxon>
        <taxon>Nephilidae</taxon>
        <taxon>Trichonephila</taxon>
    </lineage>
</organism>
<comment type="cofactor">
    <cofactor evidence="1 6">
        <name>Zn(2+)</name>
        <dbReference type="ChEBI" id="CHEBI:29105"/>
    </cofactor>
</comment>
<dbReference type="SMART" id="SM00829">
    <property type="entry name" value="PKS_ER"/>
    <property type="match status" value="1"/>
</dbReference>
<feature type="domain" description="Enoyl reductase (ER)" evidence="7">
    <location>
        <begin position="52"/>
        <end position="404"/>
    </location>
</feature>
<dbReference type="EMBL" id="BMAO01029453">
    <property type="protein sequence ID" value="GFR31777.1"/>
    <property type="molecule type" value="Genomic_DNA"/>
</dbReference>
<dbReference type="InterPro" id="IPR002328">
    <property type="entry name" value="ADH_Zn_CS"/>
</dbReference>
<evidence type="ECO:0000313" key="8">
    <source>
        <dbReference type="EMBL" id="GFR31777.1"/>
    </source>
</evidence>
<sequence length="410" mass="44213">MFTPVMFIELDSLVTTLSLVYFYYFKLWNQFYSNIMTTAGKPIQCRAAVAWEVNKPFSLEIVEVSVPKKGEVRVKMASTGVCHSDLHVLEGIDKSYPFPGVFGHEGAGVIESVGEGVVSVKPGDKVVLVFESYCGDCDNCKSTKTHLCRKTPRNQLQMDGTSRIACKGKALSQMNSISTFSEYTVTSEFNVAKVNSAANPNILCLAGCCIPTGYGAVMNAGQVTPGSSCAIWGLGGVGMCVVMGCRDSGAAKIIGLDVNSSKFQLAKEFGCTDVLNPKEVNVPQKLAEMTGGGPDFCFVSVGLIPVMEQAFNSCHPAWGKTVVIGLSDIGATMKVGIWELIYGRKLVGTSYGGYKTRIGIPKLVDKVLSGQIQLEKLITHRLPLEKINEGFNMLTTGESLRSIIDFDLKA</sequence>
<dbReference type="GO" id="GO:0046294">
    <property type="term" value="P:formaldehyde catabolic process"/>
    <property type="evidence" value="ECO:0007669"/>
    <property type="project" value="TreeGrafter"/>
</dbReference>
<dbReference type="SUPFAM" id="SSF50129">
    <property type="entry name" value="GroES-like"/>
    <property type="match status" value="2"/>
</dbReference>
<proteinExistence type="inferred from homology"/>
<gene>
    <name evidence="8" type="ORF">TNCT_558501</name>
</gene>
<dbReference type="Proteomes" id="UP000887116">
    <property type="component" value="Unassembled WGS sequence"/>
</dbReference>
<dbReference type="GO" id="GO:0008270">
    <property type="term" value="F:zinc ion binding"/>
    <property type="evidence" value="ECO:0007669"/>
    <property type="project" value="InterPro"/>
</dbReference>
<evidence type="ECO:0000256" key="6">
    <source>
        <dbReference type="RuleBase" id="RU361277"/>
    </source>
</evidence>
<dbReference type="OrthoDB" id="417550at2759"/>